<feature type="domain" description="C2H2-type" evidence="2">
    <location>
        <begin position="147"/>
        <end position="175"/>
    </location>
</feature>
<evidence type="ECO:0000313" key="5">
    <source>
        <dbReference type="Proteomes" id="UP000663828"/>
    </source>
</evidence>
<protein>
    <recommendedName>
        <fullName evidence="2">C2H2-type domain-containing protein</fullName>
    </recommendedName>
</protein>
<dbReference type="InterPro" id="IPR036236">
    <property type="entry name" value="Znf_C2H2_sf"/>
</dbReference>
<dbReference type="AlphaFoldDB" id="A0A815AEK4"/>
<evidence type="ECO:0000313" key="4">
    <source>
        <dbReference type="EMBL" id="CAF1648616.1"/>
    </source>
</evidence>
<organism evidence="3 6">
    <name type="scientific">Adineta ricciae</name>
    <name type="common">Rotifer</name>
    <dbReference type="NCBI Taxonomy" id="249248"/>
    <lineage>
        <taxon>Eukaryota</taxon>
        <taxon>Metazoa</taxon>
        <taxon>Spiralia</taxon>
        <taxon>Gnathifera</taxon>
        <taxon>Rotifera</taxon>
        <taxon>Eurotatoria</taxon>
        <taxon>Bdelloidea</taxon>
        <taxon>Adinetida</taxon>
        <taxon>Adinetidae</taxon>
        <taxon>Adineta</taxon>
    </lineage>
</organism>
<dbReference type="Gene3D" id="3.30.160.60">
    <property type="entry name" value="Classic Zinc Finger"/>
    <property type="match status" value="1"/>
</dbReference>
<feature type="domain" description="C2H2-type" evidence="2">
    <location>
        <begin position="204"/>
        <end position="232"/>
    </location>
</feature>
<evidence type="ECO:0000313" key="6">
    <source>
        <dbReference type="Proteomes" id="UP000663852"/>
    </source>
</evidence>
<evidence type="ECO:0000256" key="1">
    <source>
        <dbReference type="PROSITE-ProRule" id="PRU00042"/>
    </source>
</evidence>
<keyword evidence="1" id="KW-0479">Metal-binding</keyword>
<dbReference type="EMBL" id="CAJNOJ010000183">
    <property type="protein sequence ID" value="CAF1256545.1"/>
    <property type="molecule type" value="Genomic_DNA"/>
</dbReference>
<dbReference type="EMBL" id="CAJNOR010009832">
    <property type="protein sequence ID" value="CAF1648616.1"/>
    <property type="molecule type" value="Genomic_DNA"/>
</dbReference>
<dbReference type="PROSITE" id="PS50157">
    <property type="entry name" value="ZINC_FINGER_C2H2_2"/>
    <property type="match status" value="2"/>
</dbReference>
<dbReference type="SMART" id="SM00355">
    <property type="entry name" value="ZnF_C2H2"/>
    <property type="match status" value="2"/>
</dbReference>
<keyword evidence="1" id="KW-0862">Zinc</keyword>
<dbReference type="Proteomes" id="UP000663852">
    <property type="component" value="Unassembled WGS sequence"/>
</dbReference>
<keyword evidence="5" id="KW-1185">Reference proteome</keyword>
<accession>A0A815AEK4</accession>
<sequence length="233" mass="26158">MASNANQLVLFDGDDDRMGIILSNIRGLSKVPGNCKFYIFCADPASIQGRIITYPGISNVSVLPSSNGQNIIDTLKKECDHFASIIIIIGSNSCHADELFTKQKYHGKSRLFIQTVSNPPEITLNEIIGLVKQHIPSCNDDEVFVKYGCNHCKESFDLHDDLLEHRRSIHIQDPNMKVYWDVKKNLATHKKTNANYQIVKELEVSCDECGDCFGSNDELAKHVEKEHSSANDF</sequence>
<evidence type="ECO:0000313" key="3">
    <source>
        <dbReference type="EMBL" id="CAF1256545.1"/>
    </source>
</evidence>
<name>A0A815AEK4_ADIRI</name>
<comment type="caution">
    <text evidence="3">The sequence shown here is derived from an EMBL/GenBank/DDBJ whole genome shotgun (WGS) entry which is preliminary data.</text>
</comment>
<keyword evidence="1" id="KW-0863">Zinc-finger</keyword>
<reference evidence="3" key="1">
    <citation type="submission" date="2021-02" db="EMBL/GenBank/DDBJ databases">
        <authorList>
            <person name="Nowell W R."/>
        </authorList>
    </citation>
    <scope>NUCLEOTIDE SEQUENCE</scope>
</reference>
<dbReference type="Proteomes" id="UP000663828">
    <property type="component" value="Unassembled WGS sequence"/>
</dbReference>
<dbReference type="GO" id="GO:0008270">
    <property type="term" value="F:zinc ion binding"/>
    <property type="evidence" value="ECO:0007669"/>
    <property type="project" value="UniProtKB-KW"/>
</dbReference>
<evidence type="ECO:0000259" key="2">
    <source>
        <dbReference type="PROSITE" id="PS50157"/>
    </source>
</evidence>
<proteinExistence type="predicted"/>
<dbReference type="PROSITE" id="PS00028">
    <property type="entry name" value="ZINC_FINGER_C2H2_1"/>
    <property type="match status" value="2"/>
</dbReference>
<gene>
    <name evidence="3" type="ORF">EDS130_LOCUS28277</name>
    <name evidence="4" type="ORF">XAT740_LOCUS54553</name>
</gene>
<dbReference type="SUPFAM" id="SSF57667">
    <property type="entry name" value="beta-beta-alpha zinc fingers"/>
    <property type="match status" value="1"/>
</dbReference>
<dbReference type="InterPro" id="IPR013087">
    <property type="entry name" value="Znf_C2H2_type"/>
</dbReference>